<dbReference type="PANTHER" id="PTHR21415">
    <property type="entry name" value="U7 SNRNA-ASSOCIATED SM-LIKE PROTEIN LSM11"/>
    <property type="match status" value="1"/>
</dbReference>
<dbReference type="InterPro" id="IPR001163">
    <property type="entry name" value="Sm_dom_euk/arc"/>
</dbReference>
<dbReference type="InterPro" id="IPR039267">
    <property type="entry name" value="Lsm11"/>
</dbReference>
<proteinExistence type="predicted"/>
<sequence length="323" mass="36296">MDVSLMEERLRAFYAKHNPGNDQNIAEIIRKFAGRERQLCAKLFKKYGEAPDLMSAGGTDDQVDATTAPSSNSSVNVKYEMDFKPYKLIQTSDSPLDFRSAQFDALKALQAPINQLKLPVTTAYPLDNIQKCRHLLPESDVNRQTLIVRSKKAGPSAAEAKAATAKKAPTLSTPSLFEVLADTYLDGPFRVLRRCFLERTRVFVVVRRVNSVRGTCSGFLKAFDKHMNLVLLDVTHDFIPFNTHERLLREVREGKRAASDAVFSAADRRRNHRVLANAGGTQREYIKQLFIRGDNVVSVSAVKANAVDNRNTSRPYKQRSSQY</sequence>
<evidence type="ECO:0000313" key="3">
    <source>
        <dbReference type="Proteomes" id="UP000237271"/>
    </source>
</evidence>
<dbReference type="OrthoDB" id="437526at2759"/>
<accession>A0A2P4XRX7</accession>
<name>A0A2P4XRX7_9STRA</name>
<comment type="caution">
    <text evidence="2">The sequence shown here is derived from an EMBL/GenBank/DDBJ whole genome shotgun (WGS) entry which is preliminary data.</text>
</comment>
<dbReference type="SUPFAM" id="SSF50182">
    <property type="entry name" value="Sm-like ribonucleoproteins"/>
    <property type="match status" value="1"/>
</dbReference>
<protein>
    <recommendedName>
        <fullName evidence="1">Sm domain-containing protein</fullName>
    </recommendedName>
</protein>
<dbReference type="GO" id="GO:0071209">
    <property type="term" value="F:U7 snRNA binding"/>
    <property type="evidence" value="ECO:0007669"/>
    <property type="project" value="InterPro"/>
</dbReference>
<dbReference type="EMBL" id="NCKW01008311">
    <property type="protein sequence ID" value="POM68249.1"/>
    <property type="molecule type" value="Genomic_DNA"/>
</dbReference>
<dbReference type="InterPro" id="IPR010920">
    <property type="entry name" value="LSM_dom_sf"/>
</dbReference>
<organism evidence="2 3">
    <name type="scientific">Phytophthora palmivora</name>
    <dbReference type="NCBI Taxonomy" id="4796"/>
    <lineage>
        <taxon>Eukaryota</taxon>
        <taxon>Sar</taxon>
        <taxon>Stramenopiles</taxon>
        <taxon>Oomycota</taxon>
        <taxon>Peronosporomycetes</taxon>
        <taxon>Peronosporales</taxon>
        <taxon>Peronosporaceae</taxon>
        <taxon>Phytophthora</taxon>
    </lineage>
</organism>
<feature type="domain" description="Sm" evidence="1">
    <location>
        <begin position="194"/>
        <end position="301"/>
    </location>
</feature>
<dbReference type="AlphaFoldDB" id="A0A2P4XRX7"/>
<dbReference type="Gene3D" id="2.30.30.100">
    <property type="match status" value="1"/>
</dbReference>
<evidence type="ECO:0000313" key="2">
    <source>
        <dbReference type="EMBL" id="POM68249.1"/>
    </source>
</evidence>
<dbReference type="Proteomes" id="UP000237271">
    <property type="component" value="Unassembled WGS sequence"/>
</dbReference>
<dbReference type="PANTHER" id="PTHR21415:SF1">
    <property type="entry name" value="U7 SNRNA-ASSOCIATED SM-LIKE PROTEIN LSM11"/>
    <property type="match status" value="1"/>
</dbReference>
<keyword evidence="3" id="KW-1185">Reference proteome</keyword>
<reference evidence="2 3" key="1">
    <citation type="journal article" date="2017" name="Genome Biol. Evol.">
        <title>Phytophthora megakarya and P. palmivora, closely related causal agents of cacao black pod rot, underwent increases in genome sizes and gene numbers by different mechanisms.</title>
        <authorList>
            <person name="Ali S.S."/>
            <person name="Shao J."/>
            <person name="Lary D.J."/>
            <person name="Kronmiller B."/>
            <person name="Shen D."/>
            <person name="Strem M.D."/>
            <person name="Amoako-Attah I."/>
            <person name="Akrofi A.Y."/>
            <person name="Begoude B.A."/>
            <person name="Ten Hoopen G.M."/>
            <person name="Coulibaly K."/>
            <person name="Kebe B.I."/>
            <person name="Melnick R.L."/>
            <person name="Guiltinan M.J."/>
            <person name="Tyler B.M."/>
            <person name="Meinhardt L.W."/>
            <person name="Bailey B.A."/>
        </authorList>
    </citation>
    <scope>NUCLEOTIDE SEQUENCE [LARGE SCALE GENOMIC DNA]</scope>
    <source>
        <strain evidence="3">sbr112.9</strain>
    </source>
</reference>
<evidence type="ECO:0000259" key="1">
    <source>
        <dbReference type="SMART" id="SM00651"/>
    </source>
</evidence>
<dbReference type="GO" id="GO:0006398">
    <property type="term" value="P:mRNA 3'-end processing by stem-loop binding and cleavage"/>
    <property type="evidence" value="ECO:0007669"/>
    <property type="project" value="TreeGrafter"/>
</dbReference>
<gene>
    <name evidence="2" type="ORF">PHPALM_15614</name>
</gene>
<dbReference type="SMART" id="SM00651">
    <property type="entry name" value="Sm"/>
    <property type="match status" value="1"/>
</dbReference>
<dbReference type="GO" id="GO:0005683">
    <property type="term" value="C:U7 snRNP"/>
    <property type="evidence" value="ECO:0007669"/>
    <property type="project" value="TreeGrafter"/>
</dbReference>